<accession>A0AAV1UNP2</accession>
<protein>
    <submittedName>
        <fullName evidence="1">Uncharacterized protein</fullName>
    </submittedName>
</protein>
<dbReference type="AlphaFoldDB" id="A0AAV1UNP2"/>
<dbReference type="Proteomes" id="UP001162060">
    <property type="component" value="Unassembled WGS sequence"/>
</dbReference>
<comment type="caution">
    <text evidence="1">The sequence shown here is derived from an EMBL/GenBank/DDBJ whole genome shotgun (WGS) entry which is preliminary data.</text>
</comment>
<evidence type="ECO:0000313" key="1">
    <source>
        <dbReference type="EMBL" id="CAK7936469.1"/>
    </source>
</evidence>
<gene>
    <name evidence="1" type="ORF">PM001_LOCUS21619</name>
</gene>
<dbReference type="EMBL" id="CAKLBY020000224">
    <property type="protein sequence ID" value="CAK7936469.1"/>
    <property type="molecule type" value="Genomic_DNA"/>
</dbReference>
<name>A0AAV1UNP2_9STRA</name>
<proteinExistence type="predicted"/>
<sequence length="68" mass="8356">MTKLFERNPRNIRIASWMMALGLCFAWYKYDERKELQFTDKDAAQWNEAILRMHPQKPSKKKEKHRED</sequence>
<evidence type="ECO:0000313" key="2">
    <source>
        <dbReference type="Proteomes" id="UP001162060"/>
    </source>
</evidence>
<reference evidence="1" key="1">
    <citation type="submission" date="2024-01" db="EMBL/GenBank/DDBJ databases">
        <authorList>
            <person name="Webb A."/>
        </authorList>
    </citation>
    <scope>NUCLEOTIDE SEQUENCE</scope>
    <source>
        <strain evidence="1">Pm1</strain>
    </source>
</reference>
<organism evidence="1 2">
    <name type="scientific">Peronospora matthiolae</name>
    <dbReference type="NCBI Taxonomy" id="2874970"/>
    <lineage>
        <taxon>Eukaryota</taxon>
        <taxon>Sar</taxon>
        <taxon>Stramenopiles</taxon>
        <taxon>Oomycota</taxon>
        <taxon>Peronosporomycetes</taxon>
        <taxon>Peronosporales</taxon>
        <taxon>Peronosporaceae</taxon>
        <taxon>Peronospora</taxon>
    </lineage>
</organism>